<dbReference type="Pfam" id="PF00756">
    <property type="entry name" value="Esterase"/>
    <property type="match status" value="1"/>
</dbReference>
<dbReference type="RefSeq" id="WP_227475993.1">
    <property type="nucleotide sequence ID" value="NZ_JAFMPT010000003.1"/>
</dbReference>
<sequence>MSCNKKIIISIISTLIISAIIGAFLLEFYLQSNKYDESVIQTSINSKIMGEERDVIIHLPENYEVNTTKKYPVMYVLDGTSQDIHTAFKIDILSKVKLFPEAIVVGIPNTSGNRSRDFTPHYMKIDVEEANSDLGNGDNFLKFIETELIPYINSNYRQNGFSSISGNSRGGLFTLYALLERPELFDAYMCYSPAFWREDYLIVNKTKAFFNSEHNIKTHLFMSLGDLENDKMKKGYNAMVSLINGFNYDDLDFKHQITKNANHQSNSYKSTVYALEWLGNVLQN</sequence>
<dbReference type="SUPFAM" id="SSF53474">
    <property type="entry name" value="alpha/beta-Hydrolases"/>
    <property type="match status" value="1"/>
</dbReference>
<keyword evidence="2" id="KW-0378">Hydrolase</keyword>
<dbReference type="Proteomes" id="UP000778797">
    <property type="component" value="Unassembled WGS sequence"/>
</dbReference>
<organism evidence="2 3">
    <name type="scientific">Winogradskyella immobilis</name>
    <dbReference type="NCBI Taxonomy" id="2816852"/>
    <lineage>
        <taxon>Bacteria</taxon>
        <taxon>Pseudomonadati</taxon>
        <taxon>Bacteroidota</taxon>
        <taxon>Flavobacteriia</taxon>
        <taxon>Flavobacteriales</taxon>
        <taxon>Flavobacteriaceae</taxon>
        <taxon>Winogradskyella</taxon>
    </lineage>
</organism>
<reference evidence="3" key="1">
    <citation type="submission" date="2021-03" db="EMBL/GenBank/DDBJ databases">
        <title>Genome of Cognatishimia sp. F0-27.</title>
        <authorList>
            <person name="Ping X."/>
        </authorList>
    </citation>
    <scope>NUCLEOTIDE SEQUENCE [LARGE SCALE GENOMIC DNA]</scope>
    <source>
        <strain evidence="3">E313</strain>
    </source>
</reference>
<gene>
    <name evidence="2" type="ORF">J1C55_02960</name>
</gene>
<evidence type="ECO:0000313" key="2">
    <source>
        <dbReference type="EMBL" id="MCC1483540.1"/>
    </source>
</evidence>
<dbReference type="InterPro" id="IPR000801">
    <property type="entry name" value="Esterase-like"/>
</dbReference>
<reference evidence="3" key="2">
    <citation type="submission" date="2023-07" db="EMBL/GenBank/DDBJ databases">
        <title>Genome of Winogradskyella sp. E313.</title>
        <authorList>
            <person name="Zhou Y."/>
        </authorList>
    </citation>
    <scope>NUCLEOTIDE SEQUENCE [LARGE SCALE GENOMIC DNA]</scope>
    <source>
        <strain evidence="3">E313</strain>
    </source>
</reference>
<evidence type="ECO:0000256" key="1">
    <source>
        <dbReference type="SAM" id="Phobius"/>
    </source>
</evidence>
<dbReference type="Gene3D" id="3.40.50.1820">
    <property type="entry name" value="alpha/beta hydrolase"/>
    <property type="match status" value="1"/>
</dbReference>
<keyword evidence="1" id="KW-0812">Transmembrane</keyword>
<dbReference type="GO" id="GO:0016787">
    <property type="term" value="F:hydrolase activity"/>
    <property type="evidence" value="ECO:0007669"/>
    <property type="project" value="UniProtKB-KW"/>
</dbReference>
<keyword evidence="3" id="KW-1185">Reference proteome</keyword>
<keyword evidence="1" id="KW-1133">Transmembrane helix</keyword>
<comment type="caution">
    <text evidence="2">The sequence shown here is derived from an EMBL/GenBank/DDBJ whole genome shotgun (WGS) entry which is preliminary data.</text>
</comment>
<dbReference type="PANTHER" id="PTHR48098:SF6">
    <property type="entry name" value="FERRI-BACILLIBACTIN ESTERASE BESA"/>
    <property type="match status" value="1"/>
</dbReference>
<evidence type="ECO:0000313" key="3">
    <source>
        <dbReference type="Proteomes" id="UP000778797"/>
    </source>
</evidence>
<dbReference type="InterPro" id="IPR050583">
    <property type="entry name" value="Mycobacterial_A85_antigen"/>
</dbReference>
<dbReference type="PANTHER" id="PTHR48098">
    <property type="entry name" value="ENTEROCHELIN ESTERASE-RELATED"/>
    <property type="match status" value="1"/>
</dbReference>
<feature type="transmembrane region" description="Helical" evidence="1">
    <location>
        <begin position="7"/>
        <end position="30"/>
    </location>
</feature>
<keyword evidence="1" id="KW-0472">Membrane</keyword>
<dbReference type="InterPro" id="IPR029058">
    <property type="entry name" value="AB_hydrolase_fold"/>
</dbReference>
<proteinExistence type="predicted"/>
<protein>
    <submittedName>
        <fullName evidence="2">Alpha/beta hydrolase</fullName>
    </submittedName>
</protein>
<dbReference type="EMBL" id="JAFMPT010000003">
    <property type="protein sequence ID" value="MCC1483540.1"/>
    <property type="molecule type" value="Genomic_DNA"/>
</dbReference>
<name>A0ABS8EKC2_9FLAO</name>
<accession>A0ABS8EKC2</accession>